<evidence type="ECO:0000313" key="6">
    <source>
        <dbReference type="EMBL" id="SDG58106.1"/>
    </source>
</evidence>
<keyword evidence="3" id="KW-0028">Amino-acid biosynthesis</keyword>
<dbReference type="Gene3D" id="3.40.50.10860">
    <property type="entry name" value="Leucine Dehydrogenase, chain A, domain 1"/>
    <property type="match status" value="1"/>
</dbReference>
<dbReference type="SUPFAM" id="SSF53223">
    <property type="entry name" value="Aminoacid dehydrogenase-like, N-terminal domain"/>
    <property type="match status" value="1"/>
</dbReference>
<dbReference type="GO" id="GO:0019632">
    <property type="term" value="P:shikimate metabolic process"/>
    <property type="evidence" value="ECO:0007669"/>
    <property type="project" value="TreeGrafter"/>
</dbReference>
<dbReference type="Gene3D" id="3.40.50.720">
    <property type="entry name" value="NAD(P)-binding Rossmann-like Domain"/>
    <property type="match status" value="1"/>
</dbReference>
<dbReference type="Pfam" id="PF18317">
    <property type="entry name" value="SDH_C"/>
    <property type="match status" value="1"/>
</dbReference>
<evidence type="ECO:0000313" key="7">
    <source>
        <dbReference type="Proteomes" id="UP000199495"/>
    </source>
</evidence>
<evidence type="ECO:0000256" key="2">
    <source>
        <dbReference type="ARBA" id="ARBA00023002"/>
    </source>
</evidence>
<feature type="domain" description="Shikimate dehydrogenase substrate binding N-terminal" evidence="4">
    <location>
        <begin position="24"/>
        <end position="111"/>
    </location>
</feature>
<dbReference type="Pfam" id="PF08501">
    <property type="entry name" value="Shikimate_dh_N"/>
    <property type="match status" value="1"/>
</dbReference>
<dbReference type="EMBL" id="FNCS01000004">
    <property type="protein sequence ID" value="SDG58106.1"/>
    <property type="molecule type" value="Genomic_DNA"/>
</dbReference>
<accession>A0A1G7VE64</accession>
<dbReference type="InterPro" id="IPR036291">
    <property type="entry name" value="NAD(P)-bd_dom_sf"/>
</dbReference>
<dbReference type="GO" id="GO:0004764">
    <property type="term" value="F:shikimate 3-dehydrogenase (NADP+) activity"/>
    <property type="evidence" value="ECO:0007669"/>
    <property type="project" value="InterPro"/>
</dbReference>
<dbReference type="Proteomes" id="UP000199495">
    <property type="component" value="Unassembled WGS sequence"/>
</dbReference>
<dbReference type="InterPro" id="IPR022893">
    <property type="entry name" value="Shikimate_DH_fam"/>
</dbReference>
<dbReference type="InterPro" id="IPR041121">
    <property type="entry name" value="SDH_C"/>
</dbReference>
<dbReference type="OrthoDB" id="9792692at2"/>
<comment type="pathway">
    <text evidence="1">Metabolic intermediate biosynthesis; chorismate biosynthesis; chorismate from D-erythrose 4-phosphate and phosphoenolpyruvate: step 4/7.</text>
</comment>
<dbReference type="GO" id="GO:0009423">
    <property type="term" value="P:chorismate biosynthetic process"/>
    <property type="evidence" value="ECO:0007669"/>
    <property type="project" value="TreeGrafter"/>
</dbReference>
<feature type="domain" description="SDH C-terminal" evidence="5">
    <location>
        <begin position="261"/>
        <end position="288"/>
    </location>
</feature>
<dbReference type="InterPro" id="IPR046346">
    <property type="entry name" value="Aminoacid_DH-like_N_sf"/>
</dbReference>
<evidence type="ECO:0000259" key="4">
    <source>
        <dbReference type="Pfam" id="PF08501"/>
    </source>
</evidence>
<protein>
    <submittedName>
        <fullName evidence="6">Shikimate dehydrogenase</fullName>
    </submittedName>
</protein>
<gene>
    <name evidence="6" type="ORF">SAMN04487974_10486</name>
</gene>
<dbReference type="AlphaFoldDB" id="A0A1G7VE64"/>
<dbReference type="GO" id="GO:0009073">
    <property type="term" value="P:aromatic amino acid family biosynthetic process"/>
    <property type="evidence" value="ECO:0007669"/>
    <property type="project" value="UniProtKB-KW"/>
</dbReference>
<name>A0A1G7VE64_9HYPH</name>
<dbReference type="InterPro" id="IPR013708">
    <property type="entry name" value="Shikimate_DH-bd_N"/>
</dbReference>
<dbReference type="CDD" id="cd01065">
    <property type="entry name" value="NAD_bind_Shikimate_DH"/>
    <property type="match status" value="1"/>
</dbReference>
<evidence type="ECO:0000256" key="1">
    <source>
        <dbReference type="ARBA" id="ARBA00004871"/>
    </source>
</evidence>
<dbReference type="SUPFAM" id="SSF51735">
    <property type="entry name" value="NAD(P)-binding Rossmann-fold domains"/>
    <property type="match status" value="1"/>
</dbReference>
<dbReference type="STRING" id="440168.SAMN04487974_10486"/>
<dbReference type="NCBIfam" id="NF009201">
    <property type="entry name" value="PRK12549.1"/>
    <property type="match status" value="1"/>
</dbReference>
<reference evidence="6 7" key="1">
    <citation type="submission" date="2016-10" db="EMBL/GenBank/DDBJ databases">
        <authorList>
            <person name="de Groot N.N."/>
        </authorList>
    </citation>
    <scope>NUCLEOTIDE SEQUENCE [LARGE SCALE GENOMIC DNA]</scope>
    <source>
        <strain evidence="6 7">CGMCC 1.10267</strain>
    </source>
</reference>
<keyword evidence="2" id="KW-0560">Oxidoreductase</keyword>
<evidence type="ECO:0000256" key="3">
    <source>
        <dbReference type="ARBA" id="ARBA00023141"/>
    </source>
</evidence>
<sequence length="294" mass="30897">MDTLTRGLAEFINLSAKGAVHIGLLGRGIGASLSPVMHRREGQRQGLDYHYHLIDFDALGLGDHDLGDVVALLERVGFAGLNITHPFKQSILSHLSALSPQAEAIGAVNTVIFSSDGRKGHNTDCWGFAESFRLGLPDVSRRRVLQMGAGGAGAAVAHALLEVGVSELDIFDVEGARAAALAEQISSLGKSAKAVSSPLVALAGADGVVNATPIGMTKYPGYPIDPEALSPRQWVADIIYFPRITPLIEVASARGCATLPGSGMAIFQAVRAFELFTGRAPSRDDMARTFEAAA</sequence>
<proteinExistence type="predicted"/>
<dbReference type="GO" id="GO:0005829">
    <property type="term" value="C:cytosol"/>
    <property type="evidence" value="ECO:0007669"/>
    <property type="project" value="TreeGrafter"/>
</dbReference>
<dbReference type="PANTHER" id="PTHR21089:SF1">
    <property type="entry name" value="BIFUNCTIONAL 3-DEHYDROQUINATE DEHYDRATASE_SHIKIMATE DEHYDROGENASE, CHLOROPLASTIC"/>
    <property type="match status" value="1"/>
</dbReference>
<evidence type="ECO:0000259" key="5">
    <source>
        <dbReference type="Pfam" id="PF18317"/>
    </source>
</evidence>
<dbReference type="GO" id="GO:0050661">
    <property type="term" value="F:NADP binding"/>
    <property type="evidence" value="ECO:0007669"/>
    <property type="project" value="TreeGrafter"/>
</dbReference>
<keyword evidence="3" id="KW-0057">Aromatic amino acid biosynthesis</keyword>
<keyword evidence="7" id="KW-1185">Reference proteome</keyword>
<dbReference type="PANTHER" id="PTHR21089">
    <property type="entry name" value="SHIKIMATE DEHYDROGENASE"/>
    <property type="match status" value="1"/>
</dbReference>
<organism evidence="6 7">
    <name type="scientific">Pelagibacterium luteolum</name>
    <dbReference type="NCBI Taxonomy" id="440168"/>
    <lineage>
        <taxon>Bacteria</taxon>
        <taxon>Pseudomonadati</taxon>
        <taxon>Pseudomonadota</taxon>
        <taxon>Alphaproteobacteria</taxon>
        <taxon>Hyphomicrobiales</taxon>
        <taxon>Devosiaceae</taxon>
        <taxon>Pelagibacterium</taxon>
    </lineage>
</organism>